<dbReference type="EMBL" id="LAVV01006448">
    <property type="protein sequence ID" value="KNZ59887.1"/>
    <property type="molecule type" value="Genomic_DNA"/>
</dbReference>
<evidence type="ECO:0000313" key="8">
    <source>
        <dbReference type="Proteomes" id="UP000037035"/>
    </source>
</evidence>
<evidence type="ECO:0000256" key="2">
    <source>
        <dbReference type="ARBA" id="ARBA00005645"/>
    </source>
</evidence>
<dbReference type="VEuPathDB" id="FungiDB:VP01_164g18"/>
<dbReference type="GO" id="GO:0034424">
    <property type="term" value="C:Vps55/Vps68 complex"/>
    <property type="evidence" value="ECO:0007669"/>
    <property type="project" value="TreeGrafter"/>
</dbReference>
<evidence type="ECO:0000256" key="4">
    <source>
        <dbReference type="ARBA" id="ARBA00022989"/>
    </source>
</evidence>
<keyword evidence="5 6" id="KW-0472">Membrane</keyword>
<feature type="transmembrane region" description="Helical" evidence="6">
    <location>
        <begin position="58"/>
        <end position="80"/>
    </location>
</feature>
<dbReference type="AlphaFoldDB" id="A0A0L6VH62"/>
<dbReference type="PANTHER" id="PTHR12050:SF0">
    <property type="entry name" value="RH04491P"/>
    <property type="match status" value="1"/>
</dbReference>
<protein>
    <submittedName>
        <fullName evidence="7">Uncharacterized protein</fullName>
    </submittedName>
</protein>
<dbReference type="Proteomes" id="UP000037035">
    <property type="component" value="Unassembled WGS sequence"/>
</dbReference>
<dbReference type="PANTHER" id="PTHR12050">
    <property type="entry name" value="LEPTIN RECEPTOR-RELATED"/>
    <property type="match status" value="1"/>
</dbReference>
<keyword evidence="3 6" id="KW-0812">Transmembrane</keyword>
<evidence type="ECO:0000256" key="3">
    <source>
        <dbReference type="ARBA" id="ARBA00022692"/>
    </source>
</evidence>
<gene>
    <name evidence="7" type="ORF">VP01_164g18</name>
</gene>
<sequence length="167" mass="17744">MIDGPGPAHAHVHVYSDAGPYRRLGPAQSWLSLGSLTLHPIAIQQITGQMLKPGFKTIIFLSVILALGFLLVILSCALWGEWLPLLVALTFFAAPMPNMIASSYCGGADYELSIDYSSIPKETADFFTSVLLTTGVALPLVLAHSNLINQAACYMSMAGGALVYGTS</sequence>
<name>A0A0L6VH62_9BASI</name>
<dbReference type="Pfam" id="PF04133">
    <property type="entry name" value="Vps55"/>
    <property type="match status" value="1"/>
</dbReference>
<feature type="transmembrane region" description="Helical" evidence="6">
    <location>
        <begin position="126"/>
        <end position="147"/>
    </location>
</feature>
<accession>A0A0L6VH62</accession>
<proteinExistence type="inferred from homology"/>
<keyword evidence="8" id="KW-1185">Reference proteome</keyword>
<dbReference type="InterPro" id="IPR007262">
    <property type="entry name" value="Vps55/LEPROT"/>
</dbReference>
<comment type="subcellular location">
    <subcellularLocation>
        <location evidence="1">Membrane</location>
        <topology evidence="1">Multi-pass membrane protein</topology>
    </subcellularLocation>
</comment>
<evidence type="ECO:0000256" key="5">
    <source>
        <dbReference type="ARBA" id="ARBA00023136"/>
    </source>
</evidence>
<keyword evidence="4 6" id="KW-1133">Transmembrane helix</keyword>
<reference evidence="7 8" key="1">
    <citation type="submission" date="2015-08" db="EMBL/GenBank/DDBJ databases">
        <title>Next Generation Sequencing and Analysis of the Genome of Puccinia sorghi L Schw, the Causal Agent of Maize Common Rust.</title>
        <authorList>
            <person name="Rochi L."/>
            <person name="Burguener G."/>
            <person name="Darino M."/>
            <person name="Turjanski A."/>
            <person name="Kreff E."/>
            <person name="Dieguez M.J."/>
            <person name="Sacco F."/>
        </authorList>
    </citation>
    <scope>NUCLEOTIDE SEQUENCE [LARGE SCALE GENOMIC DNA]</scope>
    <source>
        <strain evidence="7 8">RO10H11247</strain>
    </source>
</reference>
<dbReference type="STRING" id="27349.A0A0L6VH62"/>
<evidence type="ECO:0000256" key="6">
    <source>
        <dbReference type="SAM" id="Phobius"/>
    </source>
</evidence>
<comment type="similarity">
    <text evidence="2">Belongs to the OB-RGRP/VPS55 family.</text>
</comment>
<comment type="caution">
    <text evidence="7">The sequence shown here is derived from an EMBL/GenBank/DDBJ whole genome shotgun (WGS) entry which is preliminary data.</text>
</comment>
<organism evidence="7 8">
    <name type="scientific">Puccinia sorghi</name>
    <dbReference type="NCBI Taxonomy" id="27349"/>
    <lineage>
        <taxon>Eukaryota</taxon>
        <taxon>Fungi</taxon>
        <taxon>Dikarya</taxon>
        <taxon>Basidiomycota</taxon>
        <taxon>Pucciniomycotina</taxon>
        <taxon>Pucciniomycetes</taxon>
        <taxon>Pucciniales</taxon>
        <taxon>Pucciniaceae</taxon>
        <taxon>Puccinia</taxon>
    </lineage>
</organism>
<evidence type="ECO:0000313" key="7">
    <source>
        <dbReference type="EMBL" id="KNZ59887.1"/>
    </source>
</evidence>
<evidence type="ECO:0000256" key="1">
    <source>
        <dbReference type="ARBA" id="ARBA00004141"/>
    </source>
</evidence>
<dbReference type="GO" id="GO:0032511">
    <property type="term" value="P:late endosome to vacuole transport via multivesicular body sorting pathway"/>
    <property type="evidence" value="ECO:0007669"/>
    <property type="project" value="TreeGrafter"/>
</dbReference>
<dbReference type="OrthoDB" id="14246at2759"/>